<evidence type="ECO:0000256" key="1">
    <source>
        <dbReference type="SAM" id="MobiDB-lite"/>
    </source>
</evidence>
<dbReference type="EMBL" id="KI688157">
    <property type="protein sequence ID" value="ETK78685.1"/>
    <property type="molecule type" value="Genomic_DNA"/>
</dbReference>
<evidence type="ECO:0000313" key="3">
    <source>
        <dbReference type="EMBL" id="ETL32115.1"/>
    </source>
</evidence>
<reference evidence="3" key="2">
    <citation type="submission" date="2013-11" db="EMBL/GenBank/DDBJ databases">
        <title>The Genome Sequence of Phytophthora parasitica CJ05E6.</title>
        <authorList>
            <consortium name="The Broad Institute Genomics Platform"/>
            <person name="Russ C."/>
            <person name="Tyler B."/>
            <person name="Panabieres F."/>
            <person name="Shan W."/>
            <person name="Tripathy S."/>
            <person name="Grunwald N."/>
            <person name="Machado M."/>
            <person name="Johnson C.S."/>
            <person name="Arredondo F."/>
            <person name="Hong C."/>
            <person name="Coffey M."/>
            <person name="Young S.K."/>
            <person name="Zeng Q."/>
            <person name="Gargeya S."/>
            <person name="Fitzgerald M."/>
            <person name="Abouelleil A."/>
            <person name="Alvarado L."/>
            <person name="Chapman S.B."/>
            <person name="Gainer-Dewar J."/>
            <person name="Goldberg J."/>
            <person name="Griggs A."/>
            <person name="Gujja S."/>
            <person name="Hansen M."/>
            <person name="Howarth C."/>
            <person name="Imamovic A."/>
            <person name="Ireland A."/>
            <person name="Larimer J."/>
            <person name="McCowan C."/>
            <person name="Murphy C."/>
            <person name="Pearson M."/>
            <person name="Poon T.W."/>
            <person name="Priest M."/>
            <person name="Roberts A."/>
            <person name="Saif S."/>
            <person name="Shea T."/>
            <person name="Sykes S."/>
            <person name="Wortman J."/>
            <person name="Nusbaum C."/>
            <person name="Birren B."/>
        </authorList>
    </citation>
    <scope>NUCLEOTIDE SEQUENCE [LARGE SCALE GENOMIC DNA]</scope>
    <source>
        <strain evidence="3">CJ05E6</strain>
    </source>
</reference>
<name>W2G8U1_PHYNI</name>
<accession>W2G8U1</accession>
<dbReference type="EMBL" id="KI674914">
    <property type="protein sequence ID" value="ETL32115.1"/>
    <property type="molecule type" value="Genomic_DNA"/>
</dbReference>
<organism evidence="2">
    <name type="scientific">Phytophthora nicotianae</name>
    <name type="common">Potato buckeye rot agent</name>
    <name type="synonym">Phytophthora parasitica</name>
    <dbReference type="NCBI Taxonomy" id="4792"/>
    <lineage>
        <taxon>Eukaryota</taxon>
        <taxon>Sar</taxon>
        <taxon>Stramenopiles</taxon>
        <taxon>Oomycota</taxon>
        <taxon>Peronosporomycetes</taxon>
        <taxon>Peronosporales</taxon>
        <taxon>Peronosporaceae</taxon>
        <taxon>Phytophthora</taxon>
    </lineage>
</organism>
<proteinExistence type="predicted"/>
<dbReference type="Proteomes" id="UP000053236">
    <property type="component" value="Unassembled WGS sequence"/>
</dbReference>
<feature type="region of interest" description="Disordered" evidence="1">
    <location>
        <begin position="1"/>
        <end position="32"/>
    </location>
</feature>
<dbReference type="Proteomes" id="UP000053864">
    <property type="component" value="Unassembled WGS sequence"/>
</dbReference>
<dbReference type="AlphaFoldDB" id="W2G8U1"/>
<reference evidence="2" key="1">
    <citation type="submission" date="2013-11" db="EMBL/GenBank/DDBJ databases">
        <title>The Genome Sequence of Phytophthora parasitica CJ02B3.</title>
        <authorList>
            <consortium name="The Broad Institute Genomics Platform"/>
            <person name="Russ C."/>
            <person name="Tyler B."/>
            <person name="Panabieres F."/>
            <person name="Shan W."/>
            <person name="Tripathy S."/>
            <person name="Grunwald N."/>
            <person name="Machado M."/>
            <person name="Johnson C.S."/>
            <person name="Arredondo F."/>
            <person name="Hong C."/>
            <person name="Coffey M."/>
            <person name="Young S.K."/>
            <person name="Zeng Q."/>
            <person name="Gargeya S."/>
            <person name="Fitzgerald M."/>
            <person name="Abouelleil A."/>
            <person name="Alvarado L."/>
            <person name="Chapman S.B."/>
            <person name="Gainer-Dewar J."/>
            <person name="Goldberg J."/>
            <person name="Griggs A."/>
            <person name="Gujja S."/>
            <person name="Hansen M."/>
            <person name="Howarth C."/>
            <person name="Imamovic A."/>
            <person name="Ireland A."/>
            <person name="Larimer J."/>
            <person name="McCowan C."/>
            <person name="Murphy C."/>
            <person name="Pearson M."/>
            <person name="Poon T.W."/>
            <person name="Priest M."/>
            <person name="Roberts A."/>
            <person name="Saif S."/>
            <person name="Shea T."/>
            <person name="Sykes S."/>
            <person name="Wortman J."/>
            <person name="Nusbaum C."/>
            <person name="Birren B."/>
        </authorList>
    </citation>
    <scope>NUCLEOTIDE SEQUENCE [LARGE SCALE GENOMIC DNA]</scope>
    <source>
        <strain evidence="2">CJ02B3</strain>
    </source>
</reference>
<gene>
    <name evidence="2" type="ORF">L915_15354</name>
    <name evidence="3" type="ORF">L916_15250</name>
</gene>
<feature type="non-terminal residue" evidence="2">
    <location>
        <position position="32"/>
    </location>
</feature>
<protein>
    <submittedName>
        <fullName evidence="2">Uncharacterized protein</fullName>
    </submittedName>
</protein>
<evidence type="ECO:0000313" key="2">
    <source>
        <dbReference type="EMBL" id="ETK78685.1"/>
    </source>
</evidence>
<sequence length="32" mass="3372">MASPPSTRATRGRGRPRNQDVDSVAASGNDED</sequence>